<dbReference type="RefSeq" id="WP_409657632.1">
    <property type="nucleotide sequence ID" value="NZ_JBKBUW010000047.1"/>
</dbReference>
<accession>A0A7C3DR81</accession>
<dbReference type="AlphaFoldDB" id="A0A7C3DR81"/>
<reference evidence="2" key="1">
    <citation type="journal article" date="2020" name="mSystems">
        <title>Genome- and Community-Level Interaction Insights into Carbon Utilization and Element Cycling Functions of Hydrothermarchaeota in Hydrothermal Sediment.</title>
        <authorList>
            <person name="Zhou Z."/>
            <person name="Liu Y."/>
            <person name="Xu W."/>
            <person name="Pan J."/>
            <person name="Luo Z.H."/>
            <person name="Li M."/>
        </authorList>
    </citation>
    <scope>NUCLEOTIDE SEQUENCE [LARGE SCALE GENOMIC DNA]</scope>
    <source>
        <strain evidence="2">SpSt-524</strain>
    </source>
</reference>
<sequence length="72" mass="7863">MGRALVVLAFLWVVALAGFLALRQTPKTSPLWGLRDFFWLLLQALSVVSLLAIVALVTGIITIQKNPFTPAN</sequence>
<feature type="transmembrane region" description="Helical" evidence="1">
    <location>
        <begin position="37"/>
        <end position="63"/>
    </location>
</feature>
<keyword evidence="1" id="KW-1133">Transmembrane helix</keyword>
<comment type="caution">
    <text evidence="2">The sequence shown here is derived from an EMBL/GenBank/DDBJ whole genome shotgun (WGS) entry which is preliminary data.</text>
</comment>
<evidence type="ECO:0000256" key="1">
    <source>
        <dbReference type="SAM" id="Phobius"/>
    </source>
</evidence>
<organism evidence="2">
    <name type="scientific">Meiothermus ruber</name>
    <dbReference type="NCBI Taxonomy" id="277"/>
    <lineage>
        <taxon>Bacteria</taxon>
        <taxon>Thermotogati</taxon>
        <taxon>Deinococcota</taxon>
        <taxon>Deinococci</taxon>
        <taxon>Thermales</taxon>
        <taxon>Thermaceae</taxon>
        <taxon>Meiothermus</taxon>
    </lineage>
</organism>
<keyword evidence="1" id="KW-0472">Membrane</keyword>
<keyword evidence="1" id="KW-0812">Transmembrane</keyword>
<gene>
    <name evidence="2" type="ORF">ENS82_09495</name>
</gene>
<proteinExistence type="predicted"/>
<protein>
    <submittedName>
        <fullName evidence="2">Uncharacterized protein</fullName>
    </submittedName>
</protein>
<dbReference type="EMBL" id="DSWI01000019">
    <property type="protein sequence ID" value="HFG20932.1"/>
    <property type="molecule type" value="Genomic_DNA"/>
</dbReference>
<evidence type="ECO:0000313" key="2">
    <source>
        <dbReference type="EMBL" id="HFG20932.1"/>
    </source>
</evidence>
<name>A0A7C3DR81_MEIRU</name>